<dbReference type="SUPFAM" id="SSF103481">
    <property type="entry name" value="Multidrug resistance efflux transporter EmrE"/>
    <property type="match status" value="2"/>
</dbReference>
<sequence>MTSPDAVPAARARTSPLLVLAVSVVGISFAAPLIRLSAADPLVIATWRLGFSMIIVAAALAVGGGWREWRSLDRREYLFALGAGVMLAIHFWSWNASLRYTTVAASVSLVNLQPVIIAIVSVLWLHESPSRGQWLGIVLAVVGALVVGVADVPGGVAAIGPALLGTGGSGSSRALFGNALALLGGVSAAGYYLIGRRIRQHLGLWPYVALVYGAAFVVCLVLTQLAGKPLTPQPPREMAIFAGLALGPMLLGHTGMIWALGHLPAFIVNLTTLGEPIGATLLAALLPGIAEVPGWGTIVGGALVLTGVVLAARK</sequence>
<keyword evidence="1" id="KW-0812">Transmembrane</keyword>
<dbReference type="KEGG" id="gph:GEMMAAP_09890"/>
<feature type="transmembrane region" description="Helical" evidence="1">
    <location>
        <begin position="175"/>
        <end position="194"/>
    </location>
</feature>
<feature type="transmembrane region" description="Helical" evidence="1">
    <location>
        <begin position="137"/>
        <end position="163"/>
    </location>
</feature>
<dbReference type="eggNOG" id="COG0697">
    <property type="taxonomic scope" value="Bacteria"/>
</dbReference>
<keyword evidence="4" id="KW-1185">Reference proteome</keyword>
<dbReference type="GO" id="GO:0016020">
    <property type="term" value="C:membrane"/>
    <property type="evidence" value="ECO:0007669"/>
    <property type="project" value="InterPro"/>
</dbReference>
<protein>
    <recommendedName>
        <fullName evidence="2">EamA domain-containing protein</fullName>
    </recommendedName>
</protein>
<proteinExistence type="predicted"/>
<feature type="transmembrane region" description="Helical" evidence="1">
    <location>
        <begin position="206"/>
        <end position="226"/>
    </location>
</feature>
<dbReference type="Pfam" id="PF00892">
    <property type="entry name" value="EamA"/>
    <property type="match status" value="2"/>
</dbReference>
<dbReference type="PANTHER" id="PTHR22911">
    <property type="entry name" value="ACYL-MALONYL CONDENSING ENZYME-RELATED"/>
    <property type="match status" value="1"/>
</dbReference>
<feature type="transmembrane region" description="Helical" evidence="1">
    <location>
        <begin position="292"/>
        <end position="312"/>
    </location>
</feature>
<keyword evidence="1" id="KW-1133">Transmembrane helix</keyword>
<dbReference type="InterPro" id="IPR000620">
    <property type="entry name" value="EamA_dom"/>
</dbReference>
<dbReference type="Proteomes" id="UP000076404">
    <property type="component" value="Chromosome"/>
</dbReference>
<evidence type="ECO:0000259" key="2">
    <source>
        <dbReference type="Pfam" id="PF00892"/>
    </source>
</evidence>
<reference evidence="3 4" key="2">
    <citation type="journal article" date="2016" name="Environ. Microbiol. Rep.">
        <title>Metagenomic evidence for the presence of phototrophic Gemmatimonadetes bacteria in diverse environments.</title>
        <authorList>
            <person name="Zeng Y."/>
            <person name="Baumbach J."/>
            <person name="Barbosa E.G."/>
            <person name="Azevedo V."/>
            <person name="Zhang C."/>
            <person name="Koblizek M."/>
        </authorList>
    </citation>
    <scope>NUCLEOTIDE SEQUENCE [LARGE SCALE GENOMIC DNA]</scope>
    <source>
        <strain evidence="3 4">AP64</strain>
    </source>
</reference>
<reference evidence="3 4" key="1">
    <citation type="journal article" date="2014" name="Proc. Natl. Acad. Sci. U.S.A.">
        <title>Functional type 2 photosynthetic reaction centers found in the rare bacterial phylum Gemmatimonadetes.</title>
        <authorList>
            <person name="Zeng Y."/>
            <person name="Feng F."/>
            <person name="Medova H."/>
            <person name="Dean J."/>
            <person name="Koblizek M."/>
        </authorList>
    </citation>
    <scope>NUCLEOTIDE SEQUENCE [LARGE SCALE GENOMIC DNA]</scope>
    <source>
        <strain evidence="3 4">AP64</strain>
    </source>
</reference>
<feature type="domain" description="EamA" evidence="2">
    <location>
        <begin position="17"/>
        <end position="147"/>
    </location>
</feature>
<feature type="transmembrane region" description="Helical" evidence="1">
    <location>
        <begin position="238"/>
        <end position="259"/>
    </location>
</feature>
<feature type="transmembrane region" description="Helical" evidence="1">
    <location>
        <begin position="266"/>
        <end position="286"/>
    </location>
</feature>
<dbReference type="AlphaFoldDB" id="A0A143BKI6"/>
<gene>
    <name evidence="3" type="ORF">GEMMAAP_09890</name>
</gene>
<dbReference type="EMBL" id="CP011454">
    <property type="protein sequence ID" value="AMW05051.1"/>
    <property type="molecule type" value="Genomic_DNA"/>
</dbReference>
<feature type="transmembrane region" description="Helical" evidence="1">
    <location>
        <begin position="100"/>
        <end position="125"/>
    </location>
</feature>
<keyword evidence="1" id="KW-0472">Membrane</keyword>
<dbReference type="STRING" id="1379270.GEMMAAP_09890"/>
<evidence type="ECO:0000313" key="3">
    <source>
        <dbReference type="EMBL" id="AMW05051.1"/>
    </source>
</evidence>
<feature type="domain" description="EamA" evidence="2">
    <location>
        <begin position="176"/>
        <end position="311"/>
    </location>
</feature>
<dbReference type="InterPro" id="IPR037185">
    <property type="entry name" value="EmrE-like"/>
</dbReference>
<dbReference type="PANTHER" id="PTHR22911:SF76">
    <property type="entry name" value="EAMA DOMAIN-CONTAINING PROTEIN"/>
    <property type="match status" value="1"/>
</dbReference>
<dbReference type="OrthoDB" id="9790852at2"/>
<feature type="transmembrane region" description="Helical" evidence="1">
    <location>
        <begin position="77"/>
        <end position="94"/>
    </location>
</feature>
<name>A0A143BKI6_9BACT</name>
<accession>A0A143BKI6</accession>
<evidence type="ECO:0000256" key="1">
    <source>
        <dbReference type="SAM" id="Phobius"/>
    </source>
</evidence>
<dbReference type="Gene3D" id="1.10.3730.20">
    <property type="match status" value="1"/>
</dbReference>
<dbReference type="RefSeq" id="WP_043581633.1">
    <property type="nucleotide sequence ID" value="NZ_CP011454.1"/>
</dbReference>
<evidence type="ECO:0000313" key="4">
    <source>
        <dbReference type="Proteomes" id="UP000076404"/>
    </source>
</evidence>
<organism evidence="3 4">
    <name type="scientific">Gemmatimonas phototrophica</name>
    <dbReference type="NCBI Taxonomy" id="1379270"/>
    <lineage>
        <taxon>Bacteria</taxon>
        <taxon>Pseudomonadati</taxon>
        <taxon>Gemmatimonadota</taxon>
        <taxon>Gemmatimonadia</taxon>
        <taxon>Gemmatimonadales</taxon>
        <taxon>Gemmatimonadaceae</taxon>
        <taxon>Gemmatimonas</taxon>
    </lineage>
</organism>
<feature type="transmembrane region" description="Helical" evidence="1">
    <location>
        <begin position="46"/>
        <end position="65"/>
    </location>
</feature>